<dbReference type="AlphaFoldDB" id="A0A6A5RGW9"/>
<keyword evidence="4" id="KW-1185">Reference proteome</keyword>
<dbReference type="PANTHER" id="PTHR36978:SF4">
    <property type="entry name" value="P-LOOP CONTAINING NUCLEOSIDE TRIPHOSPHATE HYDROLASE PROTEIN"/>
    <property type="match status" value="1"/>
</dbReference>
<feature type="region of interest" description="Disordered" evidence="1">
    <location>
        <begin position="32"/>
        <end position="56"/>
    </location>
</feature>
<keyword evidence="2" id="KW-1133">Transmembrane helix</keyword>
<dbReference type="Pfam" id="PF17784">
    <property type="entry name" value="Sulfotransfer_4"/>
    <property type="match status" value="1"/>
</dbReference>
<dbReference type="RefSeq" id="XP_033447031.1">
    <property type="nucleotide sequence ID" value="XM_033590103.1"/>
</dbReference>
<sequence>MGNVSVSTTSPTEDVSFAATVEAANTPPTTAAAIDTLTPHGTPPDTVATEREAASPSPRLLDRDLNKFRSLKRVIFIGRPGSGTDGIGDALKKLGFKVYDFQVASSRYERDFPLWLEAARLRQEGRSYNKSDFDKVIGDYDAIVGAPACFFDQDLVKLYPGVKVILVTRDSVIKTNLKTTKAKLWRRFDPVYHGNISRFLKLNAPSNNHDCVNNDRAVRETVRGRNLLEVGNLLAWKPITRAELMARPWQAVLEVAKKTGRQLTVGLTYLITMTSVTLIAALAAIFGGTGLYQLSSAGLHLFHFLAVRSQIRDMTCLAVAGLALLTFEQRRPQEKWWKGPRAAVRQR</sequence>
<dbReference type="Proteomes" id="UP000800082">
    <property type="component" value="Unassembled WGS sequence"/>
</dbReference>
<name>A0A6A5RGW9_9PLEO</name>
<dbReference type="GeneID" id="54347759"/>
<dbReference type="OrthoDB" id="408152at2759"/>
<protein>
    <submittedName>
        <fullName evidence="3">Uncharacterized protein</fullName>
    </submittedName>
</protein>
<dbReference type="InterPro" id="IPR040632">
    <property type="entry name" value="Sulfotransfer_4"/>
</dbReference>
<dbReference type="InterPro" id="IPR027417">
    <property type="entry name" value="P-loop_NTPase"/>
</dbReference>
<gene>
    <name evidence="3" type="ORF">M421DRAFT_396240</name>
</gene>
<organism evidence="3 4">
    <name type="scientific">Didymella exigua CBS 183.55</name>
    <dbReference type="NCBI Taxonomy" id="1150837"/>
    <lineage>
        <taxon>Eukaryota</taxon>
        <taxon>Fungi</taxon>
        <taxon>Dikarya</taxon>
        <taxon>Ascomycota</taxon>
        <taxon>Pezizomycotina</taxon>
        <taxon>Dothideomycetes</taxon>
        <taxon>Pleosporomycetidae</taxon>
        <taxon>Pleosporales</taxon>
        <taxon>Pleosporineae</taxon>
        <taxon>Didymellaceae</taxon>
        <taxon>Didymella</taxon>
    </lineage>
</organism>
<evidence type="ECO:0000313" key="3">
    <source>
        <dbReference type="EMBL" id="KAF1926779.1"/>
    </source>
</evidence>
<dbReference type="PANTHER" id="PTHR36978">
    <property type="entry name" value="P-LOOP CONTAINING NUCLEOTIDE TRIPHOSPHATE HYDROLASE"/>
    <property type="match status" value="1"/>
</dbReference>
<evidence type="ECO:0000313" key="4">
    <source>
        <dbReference type="Proteomes" id="UP000800082"/>
    </source>
</evidence>
<keyword evidence="2" id="KW-0812">Transmembrane</keyword>
<dbReference type="EMBL" id="ML978975">
    <property type="protein sequence ID" value="KAF1926779.1"/>
    <property type="molecule type" value="Genomic_DNA"/>
</dbReference>
<reference evidence="3" key="1">
    <citation type="journal article" date="2020" name="Stud. Mycol.">
        <title>101 Dothideomycetes genomes: a test case for predicting lifestyles and emergence of pathogens.</title>
        <authorList>
            <person name="Haridas S."/>
            <person name="Albert R."/>
            <person name="Binder M."/>
            <person name="Bloem J."/>
            <person name="Labutti K."/>
            <person name="Salamov A."/>
            <person name="Andreopoulos B."/>
            <person name="Baker S."/>
            <person name="Barry K."/>
            <person name="Bills G."/>
            <person name="Bluhm B."/>
            <person name="Cannon C."/>
            <person name="Castanera R."/>
            <person name="Culley D."/>
            <person name="Daum C."/>
            <person name="Ezra D."/>
            <person name="Gonzalez J."/>
            <person name="Henrissat B."/>
            <person name="Kuo A."/>
            <person name="Liang C."/>
            <person name="Lipzen A."/>
            <person name="Lutzoni F."/>
            <person name="Magnuson J."/>
            <person name="Mondo S."/>
            <person name="Nolan M."/>
            <person name="Ohm R."/>
            <person name="Pangilinan J."/>
            <person name="Park H.-J."/>
            <person name="Ramirez L."/>
            <person name="Alfaro M."/>
            <person name="Sun H."/>
            <person name="Tritt A."/>
            <person name="Yoshinaga Y."/>
            <person name="Zwiers L.-H."/>
            <person name="Turgeon B."/>
            <person name="Goodwin S."/>
            <person name="Spatafora J."/>
            <person name="Crous P."/>
            <person name="Grigoriev I."/>
        </authorList>
    </citation>
    <scope>NUCLEOTIDE SEQUENCE</scope>
    <source>
        <strain evidence="3">CBS 183.55</strain>
    </source>
</reference>
<accession>A0A6A5RGW9</accession>
<feature type="transmembrane region" description="Helical" evidence="2">
    <location>
        <begin position="267"/>
        <end position="291"/>
    </location>
</feature>
<evidence type="ECO:0000256" key="2">
    <source>
        <dbReference type="SAM" id="Phobius"/>
    </source>
</evidence>
<proteinExistence type="predicted"/>
<evidence type="ECO:0000256" key="1">
    <source>
        <dbReference type="SAM" id="MobiDB-lite"/>
    </source>
</evidence>
<dbReference type="Gene3D" id="3.40.50.300">
    <property type="entry name" value="P-loop containing nucleotide triphosphate hydrolases"/>
    <property type="match status" value="1"/>
</dbReference>
<keyword evidence="2" id="KW-0472">Membrane</keyword>